<comment type="caution">
    <text evidence="3">The sequence shown here is derived from an EMBL/GenBank/DDBJ whole genome shotgun (WGS) entry which is preliminary data.</text>
</comment>
<accession>A0AA39G6P9</accession>
<dbReference type="PANTHER" id="PTHR13479">
    <property type="entry name" value="30S RIBOSOMAL PROTEIN S18"/>
    <property type="match status" value="1"/>
</dbReference>
<name>A0AA39G6P9_MICHY</name>
<reference evidence="3" key="1">
    <citation type="journal article" date="2023" name="bioRxiv">
        <title>Scaffold-level genome assemblies of two parasitoid biocontrol wasps reveal the parthenogenesis mechanism and an associated novel virus.</title>
        <authorList>
            <person name="Inwood S."/>
            <person name="Skelly J."/>
            <person name="Guhlin J."/>
            <person name="Harrop T."/>
            <person name="Goldson S."/>
            <person name="Dearden P."/>
        </authorList>
    </citation>
    <scope>NUCLEOTIDE SEQUENCE</scope>
    <source>
        <strain evidence="3">Lincoln</strain>
        <tissue evidence="3">Whole body</tissue>
    </source>
</reference>
<dbReference type="GO" id="GO:0032543">
    <property type="term" value="P:mitochondrial translation"/>
    <property type="evidence" value="ECO:0007669"/>
    <property type="project" value="TreeGrafter"/>
</dbReference>
<dbReference type="GO" id="GO:0005763">
    <property type="term" value="C:mitochondrial small ribosomal subunit"/>
    <property type="evidence" value="ECO:0007669"/>
    <property type="project" value="TreeGrafter"/>
</dbReference>
<dbReference type="InterPro" id="IPR036870">
    <property type="entry name" value="Ribosomal_bS18_sf"/>
</dbReference>
<evidence type="ECO:0000256" key="1">
    <source>
        <dbReference type="ARBA" id="ARBA00022980"/>
    </source>
</evidence>
<dbReference type="InterPro" id="IPR001648">
    <property type="entry name" value="Ribosomal_bS18"/>
</dbReference>
<keyword evidence="1" id="KW-0689">Ribosomal protein</keyword>
<dbReference type="AlphaFoldDB" id="A0AA39G6P9"/>
<organism evidence="3 4">
    <name type="scientific">Microctonus hyperodae</name>
    <name type="common">Parasitoid wasp</name>
    <dbReference type="NCBI Taxonomy" id="165561"/>
    <lineage>
        <taxon>Eukaryota</taxon>
        <taxon>Metazoa</taxon>
        <taxon>Ecdysozoa</taxon>
        <taxon>Arthropoda</taxon>
        <taxon>Hexapoda</taxon>
        <taxon>Insecta</taxon>
        <taxon>Pterygota</taxon>
        <taxon>Neoptera</taxon>
        <taxon>Endopterygota</taxon>
        <taxon>Hymenoptera</taxon>
        <taxon>Apocrita</taxon>
        <taxon>Ichneumonoidea</taxon>
        <taxon>Braconidae</taxon>
        <taxon>Euphorinae</taxon>
        <taxon>Microctonus</taxon>
    </lineage>
</organism>
<dbReference type="Pfam" id="PF01084">
    <property type="entry name" value="Ribosomal_S18"/>
    <property type="match status" value="1"/>
</dbReference>
<evidence type="ECO:0000313" key="3">
    <source>
        <dbReference type="EMBL" id="KAK0182026.1"/>
    </source>
</evidence>
<evidence type="ECO:0008006" key="5">
    <source>
        <dbReference type="Google" id="ProtNLM"/>
    </source>
</evidence>
<dbReference type="GO" id="GO:0070181">
    <property type="term" value="F:small ribosomal subunit rRNA binding"/>
    <property type="evidence" value="ECO:0007669"/>
    <property type="project" value="TreeGrafter"/>
</dbReference>
<dbReference type="PANTHER" id="PTHR13479:SF66">
    <property type="entry name" value="LARGE RIBOSOMAL SUBUNIT PROTEIN ML66"/>
    <property type="match status" value="1"/>
</dbReference>
<dbReference type="SUPFAM" id="SSF46911">
    <property type="entry name" value="Ribosomal protein S18"/>
    <property type="match status" value="1"/>
</dbReference>
<dbReference type="Gene3D" id="4.10.640.10">
    <property type="entry name" value="Ribosomal protein S18"/>
    <property type="match status" value="1"/>
</dbReference>
<gene>
    <name evidence="3" type="ORF">PV327_000198</name>
</gene>
<sequence length="157" mass="17957">MNLGRNFINFLPRRSISTTPIVRLKEIIEKKEGNTLIIEARIVPDPQESKLIEKTNNEACFLCSTGLQIKHTDVLILSQFLRSNGSILPRRITGLCKIQQKRLNSMIAMSQKAGLMPNIAPASSKKDPKLRYGLKAFNVYYDESTIKAKYHFVKYRM</sequence>
<evidence type="ECO:0000313" key="4">
    <source>
        <dbReference type="Proteomes" id="UP001168972"/>
    </source>
</evidence>
<dbReference type="EMBL" id="JAQQBR010000001">
    <property type="protein sequence ID" value="KAK0182026.1"/>
    <property type="molecule type" value="Genomic_DNA"/>
</dbReference>
<keyword evidence="2" id="KW-0687">Ribonucleoprotein</keyword>
<dbReference type="GO" id="GO:0003735">
    <property type="term" value="F:structural constituent of ribosome"/>
    <property type="evidence" value="ECO:0007669"/>
    <property type="project" value="InterPro"/>
</dbReference>
<dbReference type="Proteomes" id="UP001168972">
    <property type="component" value="Unassembled WGS sequence"/>
</dbReference>
<keyword evidence="4" id="KW-1185">Reference proteome</keyword>
<evidence type="ECO:0000256" key="2">
    <source>
        <dbReference type="ARBA" id="ARBA00023274"/>
    </source>
</evidence>
<proteinExistence type="predicted"/>
<reference evidence="3" key="2">
    <citation type="submission" date="2023-03" db="EMBL/GenBank/DDBJ databases">
        <authorList>
            <person name="Inwood S.N."/>
            <person name="Skelly J.G."/>
            <person name="Guhlin J."/>
            <person name="Harrop T.W.R."/>
            <person name="Goldson S.G."/>
            <person name="Dearden P.K."/>
        </authorList>
    </citation>
    <scope>NUCLEOTIDE SEQUENCE</scope>
    <source>
        <strain evidence="3">Lincoln</strain>
        <tissue evidence="3">Whole body</tissue>
    </source>
</reference>
<protein>
    <recommendedName>
        <fullName evidence="5">Ribosomal protein S18</fullName>
    </recommendedName>
</protein>